<keyword evidence="1" id="KW-0472">Membrane</keyword>
<dbReference type="AlphaFoldDB" id="A0A9P5WVS9"/>
<evidence type="ECO:0000313" key="2">
    <source>
        <dbReference type="EMBL" id="KAF9439578.1"/>
    </source>
</evidence>
<reference evidence="2" key="1">
    <citation type="submission" date="2020-11" db="EMBL/GenBank/DDBJ databases">
        <authorList>
            <consortium name="DOE Joint Genome Institute"/>
            <person name="Ahrendt S."/>
            <person name="Riley R."/>
            <person name="Andreopoulos W."/>
            <person name="Labutti K."/>
            <person name="Pangilinan J."/>
            <person name="Ruiz-Duenas F.J."/>
            <person name="Barrasa J.M."/>
            <person name="Sanchez-Garcia M."/>
            <person name="Camarero S."/>
            <person name="Miyauchi S."/>
            <person name="Serrano A."/>
            <person name="Linde D."/>
            <person name="Babiker R."/>
            <person name="Drula E."/>
            <person name="Ayuso-Fernandez I."/>
            <person name="Pacheco R."/>
            <person name="Padilla G."/>
            <person name="Ferreira P."/>
            <person name="Barriuso J."/>
            <person name="Kellner H."/>
            <person name="Castanera R."/>
            <person name="Alfaro M."/>
            <person name="Ramirez L."/>
            <person name="Pisabarro A.G."/>
            <person name="Kuo A."/>
            <person name="Tritt A."/>
            <person name="Lipzen A."/>
            <person name="He G."/>
            <person name="Yan M."/>
            <person name="Ng V."/>
            <person name="Cullen D."/>
            <person name="Martin F."/>
            <person name="Rosso M.-N."/>
            <person name="Henrissat B."/>
            <person name="Hibbett D."/>
            <person name="Martinez A.T."/>
            <person name="Grigoriev I.V."/>
        </authorList>
    </citation>
    <scope>NUCLEOTIDE SEQUENCE</scope>
    <source>
        <strain evidence="2">MF-IS2</strain>
    </source>
</reference>
<protein>
    <submittedName>
        <fullName evidence="2">Uncharacterized protein</fullName>
    </submittedName>
</protein>
<gene>
    <name evidence="2" type="ORF">P691DRAFT_769370</name>
</gene>
<feature type="transmembrane region" description="Helical" evidence="1">
    <location>
        <begin position="83"/>
        <end position="102"/>
    </location>
</feature>
<sequence>MTPHDHQRPSFSHTFSSTSENPIFMFHGVVSLFVSSLFPLFGLSFSLIFEAEQLLDAAMLKPLSNLPISLLTGSQLYTTKTGLYFSFSFMLYPLFSLWLSLWDHYPVD</sequence>
<keyword evidence="1" id="KW-1133">Transmembrane helix</keyword>
<comment type="caution">
    <text evidence="2">The sequence shown here is derived from an EMBL/GenBank/DDBJ whole genome shotgun (WGS) entry which is preliminary data.</text>
</comment>
<name>A0A9P5WVS9_9AGAR</name>
<keyword evidence="1" id="KW-0812">Transmembrane</keyword>
<dbReference type="EMBL" id="MU153906">
    <property type="protein sequence ID" value="KAF9439578.1"/>
    <property type="molecule type" value="Genomic_DNA"/>
</dbReference>
<keyword evidence="3" id="KW-1185">Reference proteome</keyword>
<feature type="transmembrane region" description="Helical" evidence="1">
    <location>
        <begin position="24"/>
        <end position="49"/>
    </location>
</feature>
<proteinExistence type="predicted"/>
<evidence type="ECO:0000256" key="1">
    <source>
        <dbReference type="SAM" id="Phobius"/>
    </source>
</evidence>
<organism evidence="2 3">
    <name type="scientific">Macrolepiota fuliginosa MF-IS2</name>
    <dbReference type="NCBI Taxonomy" id="1400762"/>
    <lineage>
        <taxon>Eukaryota</taxon>
        <taxon>Fungi</taxon>
        <taxon>Dikarya</taxon>
        <taxon>Basidiomycota</taxon>
        <taxon>Agaricomycotina</taxon>
        <taxon>Agaricomycetes</taxon>
        <taxon>Agaricomycetidae</taxon>
        <taxon>Agaricales</taxon>
        <taxon>Agaricineae</taxon>
        <taxon>Agaricaceae</taxon>
        <taxon>Macrolepiota</taxon>
    </lineage>
</organism>
<dbReference type="Proteomes" id="UP000807342">
    <property type="component" value="Unassembled WGS sequence"/>
</dbReference>
<evidence type="ECO:0000313" key="3">
    <source>
        <dbReference type="Proteomes" id="UP000807342"/>
    </source>
</evidence>
<accession>A0A9P5WVS9</accession>